<feature type="transmembrane region" description="Helical" evidence="9">
    <location>
        <begin position="197"/>
        <end position="217"/>
    </location>
</feature>
<dbReference type="GO" id="GO:0005524">
    <property type="term" value="F:ATP binding"/>
    <property type="evidence" value="ECO:0007669"/>
    <property type="project" value="UniProtKB-KW"/>
</dbReference>
<keyword evidence="7" id="KW-0067">ATP-binding</keyword>
<dbReference type="SUPFAM" id="SSF47384">
    <property type="entry name" value="Homodimeric domain of signal transducing histidine kinase"/>
    <property type="match status" value="1"/>
</dbReference>
<feature type="domain" description="Histidine kinase" evidence="10">
    <location>
        <begin position="508"/>
        <end position="718"/>
    </location>
</feature>
<keyword evidence="4" id="KW-0808">Transferase</keyword>
<keyword evidence="8" id="KW-0902">Two-component regulatory system</keyword>
<evidence type="ECO:0000256" key="3">
    <source>
        <dbReference type="ARBA" id="ARBA00022553"/>
    </source>
</evidence>
<feature type="transmembrane region" description="Helical" evidence="9">
    <location>
        <begin position="262"/>
        <end position="281"/>
    </location>
</feature>
<dbReference type="PRINTS" id="PR00344">
    <property type="entry name" value="BCTRLSENSOR"/>
</dbReference>
<evidence type="ECO:0000256" key="9">
    <source>
        <dbReference type="SAM" id="Phobius"/>
    </source>
</evidence>
<feature type="transmembrane region" description="Helical" evidence="9">
    <location>
        <begin position="56"/>
        <end position="80"/>
    </location>
</feature>
<keyword evidence="3" id="KW-0597">Phosphoprotein</keyword>
<keyword evidence="9" id="KW-0812">Transmembrane</keyword>
<evidence type="ECO:0000256" key="6">
    <source>
        <dbReference type="ARBA" id="ARBA00022777"/>
    </source>
</evidence>
<dbReference type="SMART" id="SM00387">
    <property type="entry name" value="HATPase_c"/>
    <property type="match status" value="1"/>
</dbReference>
<evidence type="ECO:0000256" key="4">
    <source>
        <dbReference type="ARBA" id="ARBA00022679"/>
    </source>
</evidence>
<proteinExistence type="predicted"/>
<keyword evidence="9" id="KW-1133">Transmembrane helix</keyword>
<dbReference type="Gene3D" id="1.10.287.130">
    <property type="match status" value="1"/>
</dbReference>
<dbReference type="PANTHER" id="PTHR43065:SF10">
    <property type="entry name" value="PEROXIDE STRESS-ACTIVATED HISTIDINE KINASE MAK3"/>
    <property type="match status" value="1"/>
</dbReference>
<dbReference type="InterPro" id="IPR036097">
    <property type="entry name" value="HisK_dim/P_sf"/>
</dbReference>
<dbReference type="GO" id="GO:0000155">
    <property type="term" value="F:phosphorelay sensor kinase activity"/>
    <property type="evidence" value="ECO:0007669"/>
    <property type="project" value="InterPro"/>
</dbReference>
<reference evidence="11 12" key="1">
    <citation type="journal article" date="2017" name="ISME J.">
        <title>Energy and carbon metabolisms in a deep terrestrial subsurface fluid microbial community.</title>
        <authorList>
            <person name="Momper L."/>
            <person name="Jungbluth S.P."/>
            <person name="Lee M.D."/>
            <person name="Amend J.P."/>
        </authorList>
    </citation>
    <scope>NUCLEOTIDE SEQUENCE [LARGE SCALE GENOMIC DNA]</scope>
    <source>
        <strain evidence="11">SURF_5</strain>
    </source>
</reference>
<dbReference type="CDD" id="cd00082">
    <property type="entry name" value="HisKA"/>
    <property type="match status" value="1"/>
</dbReference>
<evidence type="ECO:0000256" key="2">
    <source>
        <dbReference type="ARBA" id="ARBA00012438"/>
    </source>
</evidence>
<name>A0A3A4NLE7_ABYX5</name>
<protein>
    <recommendedName>
        <fullName evidence="2">histidine kinase</fullName>
        <ecNumber evidence="2">2.7.13.3</ecNumber>
    </recommendedName>
</protein>
<feature type="transmembrane region" description="Helical" evidence="9">
    <location>
        <begin position="166"/>
        <end position="185"/>
    </location>
</feature>
<dbReference type="PANTHER" id="PTHR43065">
    <property type="entry name" value="SENSOR HISTIDINE KINASE"/>
    <property type="match status" value="1"/>
</dbReference>
<dbReference type="SUPFAM" id="SSF55781">
    <property type="entry name" value="GAF domain-like"/>
    <property type="match status" value="1"/>
</dbReference>
<keyword evidence="9" id="KW-0472">Membrane</keyword>
<feature type="transmembrane region" description="Helical" evidence="9">
    <location>
        <begin position="24"/>
        <end position="44"/>
    </location>
</feature>
<comment type="catalytic activity">
    <reaction evidence="1">
        <text>ATP + protein L-histidine = ADP + protein N-phospho-L-histidine.</text>
        <dbReference type="EC" id="2.7.13.3"/>
    </reaction>
</comment>
<evidence type="ECO:0000256" key="1">
    <source>
        <dbReference type="ARBA" id="ARBA00000085"/>
    </source>
</evidence>
<dbReference type="InterPro" id="IPR004358">
    <property type="entry name" value="Sig_transdc_His_kin-like_C"/>
</dbReference>
<evidence type="ECO:0000256" key="7">
    <source>
        <dbReference type="ARBA" id="ARBA00022840"/>
    </source>
</evidence>
<dbReference type="Pfam" id="PF02518">
    <property type="entry name" value="HATPase_c"/>
    <property type="match status" value="1"/>
</dbReference>
<dbReference type="InterPro" id="IPR003661">
    <property type="entry name" value="HisK_dim/P_dom"/>
</dbReference>
<dbReference type="Gene3D" id="3.30.565.10">
    <property type="entry name" value="Histidine kinase-like ATPase, C-terminal domain"/>
    <property type="match status" value="1"/>
</dbReference>
<feature type="transmembrane region" description="Helical" evidence="9">
    <location>
        <begin position="86"/>
        <end position="115"/>
    </location>
</feature>
<dbReference type="SMART" id="SM00388">
    <property type="entry name" value="HisKA"/>
    <property type="match status" value="1"/>
</dbReference>
<feature type="transmembrane region" description="Helical" evidence="9">
    <location>
        <begin position="127"/>
        <end position="146"/>
    </location>
</feature>
<dbReference type="InterPro" id="IPR003594">
    <property type="entry name" value="HATPase_dom"/>
</dbReference>
<comment type="caution">
    <text evidence="11">The sequence shown here is derived from an EMBL/GenBank/DDBJ whole genome shotgun (WGS) entry which is preliminary data.</text>
</comment>
<keyword evidence="6" id="KW-0418">Kinase</keyword>
<keyword evidence="5" id="KW-0547">Nucleotide-binding</keyword>
<dbReference type="PROSITE" id="PS50109">
    <property type="entry name" value="HIS_KIN"/>
    <property type="match status" value="1"/>
</dbReference>
<dbReference type="AlphaFoldDB" id="A0A3A4NLE7"/>
<evidence type="ECO:0000256" key="8">
    <source>
        <dbReference type="ARBA" id="ARBA00023012"/>
    </source>
</evidence>
<dbReference type="Gene3D" id="3.30.450.40">
    <property type="match status" value="1"/>
</dbReference>
<sequence length="731" mass="82926">MENHCRGFPQRNGLLQQIMHFNQLIEFIGHFMGAVLQLILIMMMSRRKEKRHSERVFFTLVVAVFIWHSGNFVTIFSSLLTGVRVMLIGLIWDTASTLSIGFIPALLVHTLLAFLDEAKGESVSRKRYLPLFLSYSPLLLLWSAPMNLVQHPELPRAENIFAASNLFHYWAVVAIAAASFMCYRLSVLSRDDIQRRFYISMVRTFVIIFGLLFFTYVLRAQSVPVLGAYFESACALAPMFPTIIFSYFILRYNYMEYVLKRSLFYSILATFVLGVYILGIRRVGDAVERTLDIDFRIIEAILVIGLILLVEPLRERFQAVFNTLFFREQNYYRRVFTELSHRLASLQGIEVGRLLRYVVNSVQAAMRLSTCRIILFRHEEGKLVVEETSSPLPSYEFENIVRYFQNTRVNNISFWQTRDQFIVKEMKELEATMVLPIYREGNLAGILSLGSSTQYRDLYDNEIEMLSILLNHLISAIDNTRLLRDKLELERRMLASEKWMSLGQLAGQIAHEVKNPLSSIKAIAHVMREELPPENQFYKDLTMVEDEIDKLAGVVNQLLLVARPKAYEEQTTYLRDVVENVASVLRAEASLHNIVITCSYNGKIPVLKASPVTIREILFNVMHNGLQSMTHGGTLSVRVSCHSPGTEKSSVVIVVRDTGPGISDEDMPKIFEPFYTTREGGSGLGLWVVKEKLAELGGSIGVQSENGTSVTISIPVESSAAAPGANETGES</sequence>
<accession>A0A3A4NLE7</accession>
<dbReference type="InterPro" id="IPR029016">
    <property type="entry name" value="GAF-like_dom_sf"/>
</dbReference>
<dbReference type="EC" id="2.7.13.3" evidence="2"/>
<dbReference type="InterPro" id="IPR036890">
    <property type="entry name" value="HATPase_C_sf"/>
</dbReference>
<feature type="transmembrane region" description="Helical" evidence="9">
    <location>
        <begin position="229"/>
        <end position="250"/>
    </location>
</feature>
<dbReference type="InterPro" id="IPR005467">
    <property type="entry name" value="His_kinase_dom"/>
</dbReference>
<evidence type="ECO:0000256" key="5">
    <source>
        <dbReference type="ARBA" id="ARBA00022741"/>
    </source>
</evidence>
<organism evidence="11 12">
    <name type="scientific">Abyssobacteria bacterium (strain SURF_5)</name>
    <dbReference type="NCBI Taxonomy" id="2093360"/>
    <lineage>
        <taxon>Bacteria</taxon>
        <taxon>Pseudomonadati</taxon>
        <taxon>Candidatus Hydrogenedentota</taxon>
        <taxon>Candidatus Abyssobacteria</taxon>
    </lineage>
</organism>
<dbReference type="SUPFAM" id="SSF55874">
    <property type="entry name" value="ATPase domain of HSP90 chaperone/DNA topoisomerase II/histidine kinase"/>
    <property type="match status" value="1"/>
</dbReference>
<evidence type="ECO:0000259" key="10">
    <source>
        <dbReference type="PROSITE" id="PS50109"/>
    </source>
</evidence>
<dbReference type="Proteomes" id="UP000265882">
    <property type="component" value="Unassembled WGS sequence"/>
</dbReference>
<dbReference type="Pfam" id="PF00512">
    <property type="entry name" value="HisKA"/>
    <property type="match status" value="1"/>
</dbReference>
<evidence type="ECO:0000313" key="12">
    <source>
        <dbReference type="Proteomes" id="UP000265882"/>
    </source>
</evidence>
<gene>
    <name evidence="11" type="ORF">C4520_13525</name>
</gene>
<dbReference type="EMBL" id="QZKU01000094">
    <property type="protein sequence ID" value="RJP18966.1"/>
    <property type="molecule type" value="Genomic_DNA"/>
</dbReference>
<evidence type="ECO:0000313" key="11">
    <source>
        <dbReference type="EMBL" id="RJP18966.1"/>
    </source>
</evidence>